<dbReference type="InterPro" id="IPR017853">
    <property type="entry name" value="GH"/>
</dbReference>
<organism evidence="6 7">
    <name type="scientific">Microbacterium sediminis</name>
    <dbReference type="NCBI Taxonomy" id="904291"/>
    <lineage>
        <taxon>Bacteria</taxon>
        <taxon>Bacillati</taxon>
        <taxon>Actinomycetota</taxon>
        <taxon>Actinomycetes</taxon>
        <taxon>Micrococcales</taxon>
        <taxon>Microbacteriaceae</taxon>
        <taxon>Microbacterium</taxon>
    </lineage>
</organism>
<dbReference type="GO" id="GO:0004553">
    <property type="term" value="F:hydrolase activity, hydrolyzing O-glycosyl compounds"/>
    <property type="evidence" value="ECO:0007669"/>
    <property type="project" value="InterPro"/>
</dbReference>
<keyword evidence="7" id="KW-1185">Reference proteome</keyword>
<dbReference type="SUPFAM" id="SSF51445">
    <property type="entry name" value="(Trans)glycosidases"/>
    <property type="match status" value="1"/>
</dbReference>
<dbReference type="PANTHER" id="PTHR30480:SF16">
    <property type="entry name" value="GLYCOSIDE HYDROLASE FAMILY 3 DOMAIN PROTEIN"/>
    <property type="match status" value="1"/>
</dbReference>
<proteinExistence type="inferred from homology"/>
<keyword evidence="4" id="KW-0732">Signal</keyword>
<dbReference type="AlphaFoldDB" id="A0A1B9NFL7"/>
<feature type="signal peptide" evidence="4">
    <location>
        <begin position="1"/>
        <end position="22"/>
    </location>
</feature>
<evidence type="ECO:0000313" key="7">
    <source>
        <dbReference type="Proteomes" id="UP000093355"/>
    </source>
</evidence>
<gene>
    <name evidence="6" type="ORF">A7J15_01965</name>
</gene>
<dbReference type="InterPro" id="IPR019800">
    <property type="entry name" value="Glyco_hydro_3_AS"/>
</dbReference>
<comment type="caution">
    <text evidence="6">The sequence shown here is derived from an EMBL/GenBank/DDBJ whole genome shotgun (WGS) entry which is preliminary data.</text>
</comment>
<keyword evidence="2 6" id="KW-0378">Hydrolase</keyword>
<keyword evidence="3" id="KW-0326">Glycosidase</keyword>
<dbReference type="Gene3D" id="3.20.20.300">
    <property type="entry name" value="Glycoside hydrolase, family 3, N-terminal domain"/>
    <property type="match status" value="1"/>
</dbReference>
<dbReference type="PANTHER" id="PTHR30480">
    <property type="entry name" value="BETA-HEXOSAMINIDASE-RELATED"/>
    <property type="match status" value="1"/>
</dbReference>
<comment type="similarity">
    <text evidence="1">Belongs to the glycosyl hydrolase 3 family.</text>
</comment>
<dbReference type="GO" id="GO:0005975">
    <property type="term" value="P:carbohydrate metabolic process"/>
    <property type="evidence" value="ECO:0007669"/>
    <property type="project" value="InterPro"/>
</dbReference>
<reference evidence="6 7" key="1">
    <citation type="submission" date="2016-05" db="EMBL/GenBank/DDBJ databases">
        <authorList>
            <person name="Lavstsen T."/>
            <person name="Jespersen J.S."/>
        </authorList>
    </citation>
    <scope>NUCLEOTIDE SEQUENCE [LARGE SCALE GENOMIC DNA]</scope>
    <source>
        <strain evidence="6 7">YLB-01</strain>
    </source>
</reference>
<evidence type="ECO:0000313" key="6">
    <source>
        <dbReference type="EMBL" id="OCG75395.1"/>
    </source>
</evidence>
<feature type="chain" id="PRO_5008632028" evidence="4">
    <location>
        <begin position="23"/>
        <end position="390"/>
    </location>
</feature>
<dbReference type="Pfam" id="PF00933">
    <property type="entry name" value="Glyco_hydro_3"/>
    <property type="match status" value="1"/>
</dbReference>
<dbReference type="InterPro" id="IPR050226">
    <property type="entry name" value="NagZ_Beta-hexosaminidase"/>
</dbReference>
<sequence>MLAATASGALPATAADAPPAHAAAPAAAPAAPEDEAVTVVAAEPDTIAARAQALAAEMDSRALAGTIVMGHYGTQNPATAVRYLAEARVGGFLLMGSNVPYDEERLRELTTALRGDPALPALVGVDEEGGTVTRLPWDDFAAGGDLAAADPGEAEIAFAARGALVARAGIGVNYGVVADATDDPYSFIAPRVLGTDPQAAAERVTAATEGEAPYALTTLKHFPGHGTVADDSHWGIPVADQSYDDWLATTAVPFQAGIDAGAPLVMMGHLAYPQISDQPASLAPEWYRILREDLGFTGVTVTDDLGMLLSSGDERYTDPVSNAVAAVAAGADLVLQVVRSDWTTAGDLADGIAAAADAGLIPEARLRQAAERVLALRLQLSGQSVAVPVG</sequence>
<dbReference type="STRING" id="904291.A7J15_01965"/>
<protein>
    <submittedName>
        <fullName evidence="6">Glycosyl hydrolase family 3</fullName>
    </submittedName>
</protein>
<evidence type="ECO:0000259" key="5">
    <source>
        <dbReference type="Pfam" id="PF00933"/>
    </source>
</evidence>
<evidence type="ECO:0000256" key="2">
    <source>
        <dbReference type="ARBA" id="ARBA00022801"/>
    </source>
</evidence>
<dbReference type="GO" id="GO:0009254">
    <property type="term" value="P:peptidoglycan turnover"/>
    <property type="evidence" value="ECO:0007669"/>
    <property type="project" value="TreeGrafter"/>
</dbReference>
<dbReference type="InterPro" id="IPR001764">
    <property type="entry name" value="Glyco_hydro_3_N"/>
</dbReference>
<accession>A0A1B9NFL7</accession>
<dbReference type="InterPro" id="IPR036962">
    <property type="entry name" value="Glyco_hydro_3_N_sf"/>
</dbReference>
<feature type="domain" description="Glycoside hydrolase family 3 N-terminal" evidence="5">
    <location>
        <begin position="78"/>
        <end position="375"/>
    </location>
</feature>
<evidence type="ECO:0000256" key="1">
    <source>
        <dbReference type="ARBA" id="ARBA00005336"/>
    </source>
</evidence>
<dbReference type="EMBL" id="LXMD01000013">
    <property type="protein sequence ID" value="OCG75395.1"/>
    <property type="molecule type" value="Genomic_DNA"/>
</dbReference>
<evidence type="ECO:0000256" key="3">
    <source>
        <dbReference type="ARBA" id="ARBA00023295"/>
    </source>
</evidence>
<dbReference type="Proteomes" id="UP000093355">
    <property type="component" value="Unassembled WGS sequence"/>
</dbReference>
<dbReference type="PROSITE" id="PS00775">
    <property type="entry name" value="GLYCOSYL_HYDROL_F3"/>
    <property type="match status" value="1"/>
</dbReference>
<name>A0A1B9NFL7_9MICO</name>
<evidence type="ECO:0000256" key="4">
    <source>
        <dbReference type="SAM" id="SignalP"/>
    </source>
</evidence>